<evidence type="ECO:0000256" key="3">
    <source>
        <dbReference type="ARBA" id="ARBA00035365"/>
    </source>
</evidence>
<dbReference type="Pfam" id="PF01250">
    <property type="entry name" value="Ribosomal_S6"/>
    <property type="match status" value="1"/>
</dbReference>
<dbReference type="GO" id="GO:0006412">
    <property type="term" value="P:translation"/>
    <property type="evidence" value="ECO:0007669"/>
    <property type="project" value="InterPro"/>
</dbReference>
<dbReference type="EMBL" id="CAJFCJ010000001">
    <property type="protein sequence ID" value="CAD5111274.1"/>
    <property type="molecule type" value="Genomic_DNA"/>
</dbReference>
<evidence type="ECO:0000256" key="1">
    <source>
        <dbReference type="ARBA" id="ARBA00009512"/>
    </source>
</evidence>
<dbReference type="OrthoDB" id="268530at2759"/>
<dbReference type="InterPro" id="IPR014717">
    <property type="entry name" value="Transl_elong_EF1B/ribsomal_bS6"/>
</dbReference>
<protein>
    <recommendedName>
        <fullName evidence="2">Small ribosomal subunit protein bS6m</fullName>
    </recommendedName>
    <alternativeName>
        <fullName evidence="3">28S ribosomal protein S6, mitochondrial</fullName>
    </alternativeName>
</protein>
<proteinExistence type="inferred from homology"/>
<gene>
    <name evidence="4" type="ORF">DGYR_LOCUS595</name>
</gene>
<name>A0A7I8V6N0_9ANNE</name>
<dbReference type="InterPro" id="IPR000529">
    <property type="entry name" value="Ribosomal_bS6"/>
</dbReference>
<evidence type="ECO:0000313" key="5">
    <source>
        <dbReference type="Proteomes" id="UP000549394"/>
    </source>
</evidence>
<accession>A0A7I8V6N0</accession>
<dbReference type="CDD" id="cd15465">
    <property type="entry name" value="bS6_mito"/>
    <property type="match status" value="1"/>
</dbReference>
<dbReference type="Proteomes" id="UP000549394">
    <property type="component" value="Unassembled WGS sequence"/>
</dbReference>
<dbReference type="GO" id="GO:0070181">
    <property type="term" value="F:small ribosomal subunit rRNA binding"/>
    <property type="evidence" value="ECO:0007669"/>
    <property type="project" value="TreeGrafter"/>
</dbReference>
<keyword evidence="5" id="KW-1185">Reference proteome</keyword>
<dbReference type="PANTHER" id="PTHR21011:SF1">
    <property type="entry name" value="SMALL RIBOSOMAL SUBUNIT PROTEIN BS6M"/>
    <property type="match status" value="1"/>
</dbReference>
<reference evidence="4 5" key="1">
    <citation type="submission" date="2020-08" db="EMBL/GenBank/DDBJ databases">
        <authorList>
            <person name="Hejnol A."/>
        </authorList>
    </citation>
    <scope>NUCLEOTIDE SEQUENCE [LARGE SCALE GENOMIC DNA]</scope>
</reference>
<comment type="caution">
    <text evidence="4">The sequence shown here is derived from an EMBL/GenBank/DDBJ whole genome shotgun (WGS) entry which is preliminary data.</text>
</comment>
<dbReference type="SUPFAM" id="SSF54995">
    <property type="entry name" value="Ribosomal protein S6"/>
    <property type="match status" value="1"/>
</dbReference>
<organism evidence="4 5">
    <name type="scientific">Dimorphilus gyrociliatus</name>
    <dbReference type="NCBI Taxonomy" id="2664684"/>
    <lineage>
        <taxon>Eukaryota</taxon>
        <taxon>Metazoa</taxon>
        <taxon>Spiralia</taxon>
        <taxon>Lophotrochozoa</taxon>
        <taxon>Annelida</taxon>
        <taxon>Polychaeta</taxon>
        <taxon>Polychaeta incertae sedis</taxon>
        <taxon>Dinophilidae</taxon>
        <taxon>Dimorphilus</taxon>
    </lineage>
</organism>
<dbReference type="GO" id="GO:0005763">
    <property type="term" value="C:mitochondrial small ribosomal subunit"/>
    <property type="evidence" value="ECO:0007669"/>
    <property type="project" value="TreeGrafter"/>
</dbReference>
<comment type="similarity">
    <text evidence="1">Belongs to the bacterial ribosomal protein bS6 family.</text>
</comment>
<dbReference type="GO" id="GO:0003735">
    <property type="term" value="F:structural constituent of ribosome"/>
    <property type="evidence" value="ECO:0007669"/>
    <property type="project" value="InterPro"/>
</dbReference>
<evidence type="ECO:0000256" key="2">
    <source>
        <dbReference type="ARBA" id="ARBA00035170"/>
    </source>
</evidence>
<dbReference type="PANTHER" id="PTHR21011">
    <property type="entry name" value="MITOCHONDRIAL 28S RIBOSOMAL PROTEIN S6"/>
    <property type="match status" value="1"/>
</dbReference>
<dbReference type="Gene3D" id="3.30.70.60">
    <property type="match status" value="1"/>
</dbReference>
<dbReference type="AlphaFoldDB" id="A0A7I8V6N0"/>
<sequence>MPGYELALVFRTLERSKLAEAIKRISLSIASKGVVLRTYENHGEKKLPYAMRDIDSNKHYQGHYFNISFDASPNSLTNLQDELERDVDLLNGQLYRRVKELCRPCEKEPCEFGELDDDKWRKVKNWQKTCLKPL</sequence>
<dbReference type="InterPro" id="IPR035980">
    <property type="entry name" value="Ribosomal_bS6_sf"/>
</dbReference>
<evidence type="ECO:0000313" key="4">
    <source>
        <dbReference type="EMBL" id="CAD5111274.1"/>
    </source>
</evidence>